<protein>
    <submittedName>
        <fullName evidence="1">Uncharacterized protein</fullName>
    </submittedName>
</protein>
<dbReference type="RefSeq" id="WP_141422658.1">
    <property type="nucleotide sequence ID" value="NZ_VIAR01000015.1"/>
</dbReference>
<dbReference type="EMBL" id="VIAR01000015">
    <property type="protein sequence ID" value="TQD34038.1"/>
    <property type="molecule type" value="Genomic_DNA"/>
</dbReference>
<dbReference type="AlphaFoldDB" id="A0A507ZDP6"/>
<reference evidence="1 2" key="1">
    <citation type="submission" date="2019-06" db="EMBL/GenBank/DDBJ databases">
        <title>Flavibacter putida gen. nov., sp. nov., a novel marine bacterium of the family Flavobacteriaceae isolated from coastal seawater.</title>
        <authorList>
            <person name="Feng X."/>
        </authorList>
    </citation>
    <scope>NUCLEOTIDE SEQUENCE [LARGE SCALE GENOMIC DNA]</scope>
    <source>
        <strain evidence="1 2">PLHSN227</strain>
    </source>
</reference>
<organism evidence="1 2">
    <name type="scientific">Haloflavibacter putidus</name>
    <dbReference type="NCBI Taxonomy" id="2576776"/>
    <lineage>
        <taxon>Bacteria</taxon>
        <taxon>Pseudomonadati</taxon>
        <taxon>Bacteroidota</taxon>
        <taxon>Flavobacteriia</taxon>
        <taxon>Flavobacteriales</taxon>
        <taxon>Flavobacteriaceae</taxon>
        <taxon>Haloflavibacter</taxon>
    </lineage>
</organism>
<name>A0A507ZDP6_9FLAO</name>
<evidence type="ECO:0000313" key="2">
    <source>
        <dbReference type="Proteomes" id="UP000317169"/>
    </source>
</evidence>
<evidence type="ECO:0000313" key="1">
    <source>
        <dbReference type="EMBL" id="TQD34038.1"/>
    </source>
</evidence>
<comment type="caution">
    <text evidence="1">The sequence shown here is derived from an EMBL/GenBank/DDBJ whole genome shotgun (WGS) entry which is preliminary data.</text>
</comment>
<accession>A0A507ZDP6</accession>
<dbReference type="OrthoDB" id="1435874at2"/>
<dbReference type="Proteomes" id="UP000317169">
    <property type="component" value="Unassembled WGS sequence"/>
</dbReference>
<keyword evidence="2" id="KW-1185">Reference proteome</keyword>
<sequence length="144" mass="16549">MNKNKLLLLTALFLIPTLIFGQSEKREKLTVGFVCGVSAGTTPLVDKITDLIKEKKYSEISSWLESKNSGEIFLAIITLERLNQNKNYILKDKELEKIKFWKSSSILVYNCLGCFLDTNLMNELFENKNSLEEITWLNKVLPIE</sequence>
<proteinExistence type="predicted"/>
<gene>
    <name evidence="1" type="ORF">FKR84_12520</name>
</gene>